<feature type="compositionally biased region" description="Polar residues" evidence="2">
    <location>
        <begin position="140"/>
        <end position="150"/>
    </location>
</feature>
<reference evidence="4" key="1">
    <citation type="submission" date="2023-08" db="EMBL/GenBank/DDBJ databases">
        <title>A de novo genome assembly of Solanum verrucosum Schlechtendal, a Mexican diploid species geographically isolated from the other diploid A-genome species in potato relatives.</title>
        <authorList>
            <person name="Hosaka K."/>
        </authorList>
    </citation>
    <scope>NUCLEOTIDE SEQUENCE</scope>
    <source>
        <tissue evidence="4">Young leaves</tissue>
    </source>
</reference>
<keyword evidence="5" id="KW-1185">Reference proteome</keyword>
<evidence type="ECO:0000256" key="2">
    <source>
        <dbReference type="SAM" id="MobiDB-lite"/>
    </source>
</evidence>
<evidence type="ECO:0000313" key="4">
    <source>
        <dbReference type="EMBL" id="WMV59151.1"/>
    </source>
</evidence>
<dbReference type="Gene3D" id="3.30.70.270">
    <property type="match status" value="1"/>
</dbReference>
<dbReference type="Pfam" id="PF17919">
    <property type="entry name" value="RT_RNaseH_2"/>
    <property type="match status" value="1"/>
</dbReference>
<dbReference type="EMBL" id="CP133623">
    <property type="protein sequence ID" value="WMV59151.1"/>
    <property type="molecule type" value="Genomic_DNA"/>
</dbReference>
<dbReference type="PANTHER" id="PTHR37984:SF5">
    <property type="entry name" value="PROTEIN NYNRIN-LIKE"/>
    <property type="match status" value="1"/>
</dbReference>
<feature type="region of interest" description="Disordered" evidence="2">
    <location>
        <begin position="136"/>
        <end position="155"/>
    </location>
</feature>
<dbReference type="Proteomes" id="UP001234989">
    <property type="component" value="Chromosome 12"/>
</dbReference>
<feature type="compositionally biased region" description="Gly residues" evidence="2">
    <location>
        <begin position="172"/>
        <end position="193"/>
    </location>
</feature>
<proteinExistence type="predicted"/>
<evidence type="ECO:0000256" key="1">
    <source>
        <dbReference type="ARBA" id="ARBA00023268"/>
    </source>
</evidence>
<gene>
    <name evidence="4" type="ORF">MTR67_052536</name>
</gene>
<dbReference type="InterPro" id="IPR041577">
    <property type="entry name" value="RT_RNaseH_2"/>
</dbReference>
<dbReference type="InterPro" id="IPR050951">
    <property type="entry name" value="Retrovirus_Pol_polyprotein"/>
</dbReference>
<evidence type="ECO:0000259" key="3">
    <source>
        <dbReference type="Pfam" id="PF17919"/>
    </source>
</evidence>
<dbReference type="InterPro" id="IPR043128">
    <property type="entry name" value="Rev_trsase/Diguanyl_cyclase"/>
</dbReference>
<evidence type="ECO:0000313" key="5">
    <source>
        <dbReference type="Proteomes" id="UP001234989"/>
    </source>
</evidence>
<feature type="region of interest" description="Disordered" evidence="2">
    <location>
        <begin position="22"/>
        <end position="48"/>
    </location>
</feature>
<protein>
    <recommendedName>
        <fullName evidence="3">Reverse transcriptase/retrotransposon-derived protein RNase H-like domain-containing protein</fullName>
    </recommendedName>
</protein>
<name>A0AAF0V993_SOLVR</name>
<dbReference type="Gene3D" id="3.10.10.10">
    <property type="entry name" value="HIV Type 1 Reverse Transcriptase, subunit A, domain 1"/>
    <property type="match status" value="1"/>
</dbReference>
<dbReference type="PANTHER" id="PTHR37984">
    <property type="entry name" value="PROTEIN CBG26694"/>
    <property type="match status" value="1"/>
</dbReference>
<feature type="region of interest" description="Disordered" evidence="2">
    <location>
        <begin position="168"/>
        <end position="197"/>
    </location>
</feature>
<sequence>MDRRVTHGLCWWSVVTPETIPRTQPKKLAKGRSAPGPMYRRSDHGPRSRAVVQTPTFSLQSSALPTLTWTQFHALFLEKYVHRTLTDRKKDKFMDLSKVVLSVHMTSVGKSFHEVTDFVKKVEAVKQDSQTKALAKKAKNSGNFHGSYSRGSGRPTLAARPIQFNMSASTGGRRGNQLGRGGSGNGNAGGGAVQAGREVARKNDKAQCYAFPGKIEAEASDAMITVEVESPFIKSIPVVSKFREVFHTDLSSMPLDRDINLCIDLEPGTRPIYIPPYHMAPTELRELNAQIQELLDKGFIRCSASLWGAPLFKELGLRMCPRRRLVTEVRSFVGLASNYHRFVKNFASIATHLTNLTKKKIPFEWTEKCKESFQKFVTLLTTAPILALPVEGKDFIVYCDASHSSLGAVLM</sequence>
<keyword evidence="1" id="KW-0511">Multifunctional enzyme</keyword>
<accession>A0AAF0V993</accession>
<organism evidence="4 5">
    <name type="scientific">Solanum verrucosum</name>
    <dbReference type="NCBI Taxonomy" id="315347"/>
    <lineage>
        <taxon>Eukaryota</taxon>
        <taxon>Viridiplantae</taxon>
        <taxon>Streptophyta</taxon>
        <taxon>Embryophyta</taxon>
        <taxon>Tracheophyta</taxon>
        <taxon>Spermatophyta</taxon>
        <taxon>Magnoliopsida</taxon>
        <taxon>eudicotyledons</taxon>
        <taxon>Gunneridae</taxon>
        <taxon>Pentapetalae</taxon>
        <taxon>asterids</taxon>
        <taxon>lamiids</taxon>
        <taxon>Solanales</taxon>
        <taxon>Solanaceae</taxon>
        <taxon>Solanoideae</taxon>
        <taxon>Solaneae</taxon>
        <taxon>Solanum</taxon>
    </lineage>
</organism>
<dbReference type="InterPro" id="IPR043502">
    <property type="entry name" value="DNA/RNA_pol_sf"/>
</dbReference>
<dbReference type="SUPFAM" id="SSF56672">
    <property type="entry name" value="DNA/RNA polymerases"/>
    <property type="match status" value="1"/>
</dbReference>
<feature type="domain" description="Reverse transcriptase/retrotransposon-derived protein RNase H-like" evidence="3">
    <location>
        <begin position="365"/>
        <end position="411"/>
    </location>
</feature>
<dbReference type="FunFam" id="3.30.70.270:FF:000020">
    <property type="entry name" value="Transposon Tf2-6 polyprotein-like Protein"/>
    <property type="match status" value="1"/>
</dbReference>
<dbReference type="GO" id="GO:0003824">
    <property type="term" value="F:catalytic activity"/>
    <property type="evidence" value="ECO:0007669"/>
    <property type="project" value="UniProtKB-KW"/>
</dbReference>
<dbReference type="AlphaFoldDB" id="A0AAF0V993"/>